<dbReference type="Pfam" id="PF13365">
    <property type="entry name" value="Trypsin_2"/>
    <property type="match status" value="1"/>
</dbReference>
<dbReference type="GO" id="GO:0006508">
    <property type="term" value="P:proteolysis"/>
    <property type="evidence" value="ECO:0007669"/>
    <property type="project" value="UniProtKB-KW"/>
</dbReference>
<dbReference type="Proteomes" id="UP000184330">
    <property type="component" value="Unassembled WGS sequence"/>
</dbReference>
<dbReference type="SUPFAM" id="SSF50494">
    <property type="entry name" value="Trypsin-like serine proteases"/>
    <property type="match status" value="1"/>
</dbReference>
<dbReference type="STRING" id="576137.A0A1L7XXK7"/>
<evidence type="ECO:0000256" key="1">
    <source>
        <dbReference type="ARBA" id="ARBA00008764"/>
    </source>
</evidence>
<dbReference type="PANTHER" id="PTHR15462">
    <property type="entry name" value="SERINE PROTEASE"/>
    <property type="match status" value="1"/>
</dbReference>
<protein>
    <recommendedName>
        <fullName evidence="6">Serine protease</fullName>
        <ecNumber evidence="6">3.4.21.-</ecNumber>
    </recommendedName>
</protein>
<dbReference type="AlphaFoldDB" id="A0A1L7XXK7"/>
<evidence type="ECO:0000313" key="8">
    <source>
        <dbReference type="Proteomes" id="UP000184330"/>
    </source>
</evidence>
<keyword evidence="2 6" id="KW-0645">Protease</keyword>
<keyword evidence="4 6" id="KW-0378">Hydrolase</keyword>
<evidence type="ECO:0000256" key="4">
    <source>
        <dbReference type="ARBA" id="ARBA00022801"/>
    </source>
</evidence>
<dbReference type="GO" id="GO:0008236">
    <property type="term" value="F:serine-type peptidase activity"/>
    <property type="evidence" value="ECO:0007669"/>
    <property type="project" value="UniProtKB-KW"/>
</dbReference>
<reference evidence="7 8" key="1">
    <citation type="submission" date="2016-03" db="EMBL/GenBank/DDBJ databases">
        <authorList>
            <person name="Ploux O."/>
        </authorList>
    </citation>
    <scope>NUCLEOTIDE SEQUENCE [LARGE SCALE GENOMIC DNA]</scope>
    <source>
        <strain evidence="7 8">UAMH 11012</strain>
    </source>
</reference>
<evidence type="ECO:0000256" key="5">
    <source>
        <dbReference type="ARBA" id="ARBA00022825"/>
    </source>
</evidence>
<organism evidence="7 8">
    <name type="scientific">Phialocephala subalpina</name>
    <dbReference type="NCBI Taxonomy" id="576137"/>
    <lineage>
        <taxon>Eukaryota</taxon>
        <taxon>Fungi</taxon>
        <taxon>Dikarya</taxon>
        <taxon>Ascomycota</taxon>
        <taxon>Pezizomycotina</taxon>
        <taxon>Leotiomycetes</taxon>
        <taxon>Helotiales</taxon>
        <taxon>Mollisiaceae</taxon>
        <taxon>Phialocephala</taxon>
        <taxon>Phialocephala fortinii species complex</taxon>
    </lineage>
</organism>
<comment type="similarity">
    <text evidence="1 6">Belongs to the peptidase S1B family.</text>
</comment>
<name>A0A1L7XXK7_9HELO</name>
<dbReference type="Gene3D" id="2.40.10.10">
    <property type="entry name" value="Trypsin-like serine proteases"/>
    <property type="match status" value="2"/>
</dbReference>
<proteinExistence type="inferred from homology"/>
<dbReference type="EMBL" id="FJOG01000081">
    <property type="protein sequence ID" value="CZR69801.1"/>
    <property type="molecule type" value="Genomic_DNA"/>
</dbReference>
<dbReference type="PRINTS" id="PR00839">
    <property type="entry name" value="V8PROTEASE"/>
</dbReference>
<dbReference type="InterPro" id="IPR008256">
    <property type="entry name" value="Peptidase_S1B"/>
</dbReference>
<dbReference type="InterPro" id="IPR009003">
    <property type="entry name" value="Peptidase_S1_PA"/>
</dbReference>
<dbReference type="InterPro" id="IPR050966">
    <property type="entry name" value="Glutamyl_endopeptidase"/>
</dbReference>
<keyword evidence="3" id="KW-0732">Signal</keyword>
<accession>A0A1L7XXK7</accession>
<dbReference type="EC" id="3.4.21.-" evidence="6"/>
<keyword evidence="8" id="KW-1185">Reference proteome</keyword>
<keyword evidence="5 6" id="KW-0720">Serine protease</keyword>
<sequence length="311" mass="34127">MAAMKRATHPFTWELMSWRDLSSQPIRADMDWKKCMEITRRTCNKRGTERRPVPKAVFWKSTIHNAEAILGKNTRDAVPSREVAPYGDYRSIVKIRATFPNGKTLGGSAVVIIGHTVLTACHNIYNEEHGGPAQIITVIAGMDGTSGSPEVQHGKYAVAHYSWCANGAVKNDLGLVRLEKPFTTLEPKEYHQNLYSEKEKVYGYSGDIPVFAKGTQLYVSLSLATYHPLDTAGSVEHEADTFNGNSGGPILGEDGKVFAIHRGSGRNGSGKKINQAVAINREGNDVADFVAVLDQIDTNGFDGKGEWFGTW</sequence>
<gene>
    <name evidence="7" type="ORF">PAC_19701</name>
</gene>
<evidence type="ECO:0000256" key="3">
    <source>
        <dbReference type="ARBA" id="ARBA00022729"/>
    </source>
</evidence>
<evidence type="ECO:0000313" key="7">
    <source>
        <dbReference type="EMBL" id="CZR69801.1"/>
    </source>
</evidence>
<evidence type="ECO:0000256" key="6">
    <source>
        <dbReference type="RuleBase" id="RU004296"/>
    </source>
</evidence>
<dbReference type="PANTHER" id="PTHR15462:SF8">
    <property type="entry name" value="SERINE PROTEASE"/>
    <property type="match status" value="1"/>
</dbReference>
<evidence type="ECO:0000256" key="2">
    <source>
        <dbReference type="ARBA" id="ARBA00022670"/>
    </source>
</evidence>
<dbReference type="OrthoDB" id="3555221at2759"/>
<dbReference type="InterPro" id="IPR043504">
    <property type="entry name" value="Peptidase_S1_PA_chymotrypsin"/>
</dbReference>